<evidence type="ECO:0000256" key="1">
    <source>
        <dbReference type="ARBA" id="ARBA00001771"/>
    </source>
</evidence>
<keyword evidence="8 11" id="KW-0067">ATP-binding</keyword>
<dbReference type="EMBL" id="LGFO01000016">
    <property type="protein sequence ID" value="KUK37035.1"/>
    <property type="molecule type" value="Genomic_DNA"/>
</dbReference>
<dbReference type="GO" id="GO:0009228">
    <property type="term" value="P:thiamine biosynthetic process"/>
    <property type="evidence" value="ECO:0007669"/>
    <property type="project" value="UniProtKB-KW"/>
</dbReference>
<keyword evidence="4 11" id="KW-0808">Transferase</keyword>
<dbReference type="Proteomes" id="UP000053326">
    <property type="component" value="Unassembled WGS sequence"/>
</dbReference>
<feature type="binding site" evidence="11">
    <location>
        <position position="120"/>
    </location>
    <ligand>
        <name>ATP</name>
        <dbReference type="ChEBI" id="CHEBI:30616"/>
    </ligand>
</feature>
<protein>
    <recommendedName>
        <fullName evidence="11">Hydroxyethylthiazole kinase</fullName>
        <ecNumber evidence="11">2.7.1.50</ecNumber>
    </recommendedName>
    <alternativeName>
        <fullName evidence="11">4-methyl-5-beta-hydroxyethylthiazole kinase</fullName>
        <shortName evidence="11">TH kinase</shortName>
        <shortName evidence="11">Thz kinase</shortName>
    </alternativeName>
</protein>
<dbReference type="GO" id="GO:0000287">
    <property type="term" value="F:magnesium ion binding"/>
    <property type="evidence" value="ECO:0007669"/>
    <property type="project" value="UniProtKB-UniRule"/>
</dbReference>
<evidence type="ECO:0000256" key="2">
    <source>
        <dbReference type="ARBA" id="ARBA00001946"/>
    </source>
</evidence>
<evidence type="ECO:0000256" key="11">
    <source>
        <dbReference type="HAMAP-Rule" id="MF_00228"/>
    </source>
</evidence>
<dbReference type="NCBIfam" id="NF006830">
    <property type="entry name" value="PRK09355.1"/>
    <property type="match status" value="1"/>
</dbReference>
<gene>
    <name evidence="11" type="primary">thiM</name>
    <name evidence="12" type="ORF">XD66_0251</name>
</gene>
<dbReference type="GO" id="GO:0005524">
    <property type="term" value="F:ATP binding"/>
    <property type="evidence" value="ECO:0007669"/>
    <property type="project" value="UniProtKB-UniRule"/>
</dbReference>
<dbReference type="UniPathway" id="UPA00060">
    <property type="reaction ID" value="UER00139"/>
</dbReference>
<dbReference type="HAMAP" id="MF_00228">
    <property type="entry name" value="Thz_kinase"/>
    <property type="match status" value="1"/>
</dbReference>
<evidence type="ECO:0000256" key="7">
    <source>
        <dbReference type="ARBA" id="ARBA00022777"/>
    </source>
</evidence>
<feature type="binding site" evidence="11">
    <location>
        <position position="44"/>
    </location>
    <ligand>
        <name>substrate</name>
    </ligand>
</feature>
<dbReference type="GO" id="GO:0004417">
    <property type="term" value="F:hydroxyethylthiazole kinase activity"/>
    <property type="evidence" value="ECO:0007669"/>
    <property type="project" value="UniProtKB-UniRule"/>
</dbReference>
<feature type="binding site" evidence="11">
    <location>
        <position position="193"/>
    </location>
    <ligand>
        <name>substrate</name>
    </ligand>
</feature>
<dbReference type="AlphaFoldDB" id="A0A101FHA0"/>
<dbReference type="PIRSF" id="PIRSF000513">
    <property type="entry name" value="Thz_kinase"/>
    <property type="match status" value="1"/>
</dbReference>
<dbReference type="GO" id="GO:0009229">
    <property type="term" value="P:thiamine diphosphate biosynthetic process"/>
    <property type="evidence" value="ECO:0007669"/>
    <property type="project" value="UniProtKB-UniRule"/>
</dbReference>
<dbReference type="PATRIC" id="fig|85874.4.peg.1380"/>
<evidence type="ECO:0000256" key="6">
    <source>
        <dbReference type="ARBA" id="ARBA00022741"/>
    </source>
</evidence>
<reference evidence="13" key="1">
    <citation type="journal article" date="2015" name="MBio">
        <title>Genome-Resolved Metagenomic Analysis Reveals Roles for Candidate Phyla and Other Microbial Community Members in Biogeochemical Transformations in Oil Reservoirs.</title>
        <authorList>
            <person name="Hu P."/>
            <person name="Tom L."/>
            <person name="Singh A."/>
            <person name="Thomas B.C."/>
            <person name="Baker B.J."/>
            <person name="Piceno Y.M."/>
            <person name="Andersen G.L."/>
            <person name="Banfield J.F."/>
        </authorList>
    </citation>
    <scope>NUCLEOTIDE SEQUENCE [LARGE SCALE GENOMIC DNA]</scope>
</reference>
<proteinExistence type="inferred from homology"/>
<evidence type="ECO:0000313" key="12">
    <source>
        <dbReference type="EMBL" id="KUK37035.1"/>
    </source>
</evidence>
<dbReference type="EC" id="2.7.1.50" evidence="11"/>
<keyword evidence="7 11" id="KW-0418">Kinase</keyword>
<comment type="cofactor">
    <cofactor evidence="2 11">
        <name>Mg(2+)</name>
        <dbReference type="ChEBI" id="CHEBI:18420"/>
    </cofactor>
</comment>
<dbReference type="InterPro" id="IPR029056">
    <property type="entry name" value="Ribokinase-like"/>
</dbReference>
<evidence type="ECO:0000256" key="4">
    <source>
        <dbReference type="ARBA" id="ARBA00022679"/>
    </source>
</evidence>
<evidence type="ECO:0000313" key="13">
    <source>
        <dbReference type="Proteomes" id="UP000053326"/>
    </source>
</evidence>
<keyword evidence="6 11" id="KW-0547">Nucleotide-binding</keyword>
<dbReference type="Gene3D" id="3.40.1190.20">
    <property type="match status" value="1"/>
</dbReference>
<comment type="pathway">
    <text evidence="3 11">Cofactor biosynthesis; thiamine diphosphate biosynthesis; 4-methyl-5-(2-phosphoethyl)-thiazole from 5-(2-hydroxyethyl)-4-methylthiazole: step 1/1.</text>
</comment>
<dbReference type="NCBIfam" id="TIGR00694">
    <property type="entry name" value="thiM"/>
    <property type="match status" value="1"/>
</dbReference>
<evidence type="ECO:0000256" key="3">
    <source>
        <dbReference type="ARBA" id="ARBA00004868"/>
    </source>
</evidence>
<comment type="function">
    <text evidence="11">Catalyzes the phosphorylation of the hydroxyl group of 4-methyl-5-beta-hydroxyethylthiazole (THZ).</text>
</comment>
<dbReference type="SUPFAM" id="SSF53613">
    <property type="entry name" value="Ribokinase-like"/>
    <property type="match status" value="1"/>
</dbReference>
<accession>A0A101FHA0</accession>
<sequence>MVDKIAEVMKRVRGSTPLVQCITNYVTVNDVANILICFGASPAMVEVRGEVEEFAAAISALYINLGTLTGEQKEAAIAAARRATELGKPVVLDPVACGAISRKMDVIDRLLECSRIAVIKGNTGEIKFLAGYSGKMRGMDSVDEGEDLPEACRTLAERLNTVVVATGKTDVVTDGRRTCLVNNGTPLFGAITGSGCMAGALVAAAAAVESDLFAASTAAMVAMGVAGEMAAELAGPNTPGTFRVRLFDAVYALTGEEVAKRCRIRLM</sequence>
<dbReference type="PRINTS" id="PR01099">
    <property type="entry name" value="HYETHTZKNASE"/>
</dbReference>
<comment type="caution">
    <text evidence="12">The sequence shown here is derived from an EMBL/GenBank/DDBJ whole genome shotgun (WGS) entry which is preliminary data.</text>
</comment>
<dbReference type="InterPro" id="IPR000417">
    <property type="entry name" value="Hyethyz_kinase"/>
</dbReference>
<dbReference type="Pfam" id="PF02110">
    <property type="entry name" value="HK"/>
    <property type="match status" value="1"/>
</dbReference>
<keyword evidence="9 11" id="KW-0460">Magnesium</keyword>
<dbReference type="CDD" id="cd01170">
    <property type="entry name" value="THZ_kinase"/>
    <property type="match status" value="1"/>
</dbReference>
<keyword evidence="5 11" id="KW-0479">Metal-binding</keyword>
<evidence type="ECO:0000256" key="8">
    <source>
        <dbReference type="ARBA" id="ARBA00022840"/>
    </source>
</evidence>
<evidence type="ECO:0000256" key="10">
    <source>
        <dbReference type="ARBA" id="ARBA00022977"/>
    </source>
</evidence>
<comment type="catalytic activity">
    <reaction evidence="1 11">
        <text>5-(2-hydroxyethyl)-4-methylthiazole + ATP = 4-methyl-5-(2-phosphooxyethyl)-thiazole + ADP + H(+)</text>
        <dbReference type="Rhea" id="RHEA:24212"/>
        <dbReference type="ChEBI" id="CHEBI:15378"/>
        <dbReference type="ChEBI" id="CHEBI:17957"/>
        <dbReference type="ChEBI" id="CHEBI:30616"/>
        <dbReference type="ChEBI" id="CHEBI:58296"/>
        <dbReference type="ChEBI" id="CHEBI:456216"/>
        <dbReference type="EC" id="2.7.1.50"/>
    </reaction>
</comment>
<evidence type="ECO:0000256" key="9">
    <source>
        <dbReference type="ARBA" id="ARBA00022842"/>
    </source>
</evidence>
<organism evidence="12 13">
    <name type="scientific">Thermacetogenium phaeum</name>
    <dbReference type="NCBI Taxonomy" id="85874"/>
    <lineage>
        <taxon>Bacteria</taxon>
        <taxon>Bacillati</taxon>
        <taxon>Bacillota</taxon>
        <taxon>Clostridia</taxon>
        <taxon>Thermoanaerobacterales</taxon>
        <taxon>Thermoanaerobacteraceae</taxon>
        <taxon>Thermacetogenium</taxon>
    </lineage>
</organism>
<comment type="similarity">
    <text evidence="11">Belongs to the Thz kinase family.</text>
</comment>
<feature type="binding site" evidence="11">
    <location>
        <position position="166"/>
    </location>
    <ligand>
        <name>ATP</name>
        <dbReference type="ChEBI" id="CHEBI:30616"/>
    </ligand>
</feature>
<keyword evidence="10 11" id="KW-0784">Thiamine biosynthesis</keyword>
<evidence type="ECO:0000256" key="5">
    <source>
        <dbReference type="ARBA" id="ARBA00022723"/>
    </source>
</evidence>
<name>A0A101FHA0_9THEO</name>